<keyword evidence="3" id="KW-1185">Reference proteome</keyword>
<name>A0A517QLF1_9PLAN</name>
<dbReference type="OrthoDB" id="292862at2"/>
<feature type="domain" description="Ice-binding protein C-terminal" evidence="1">
    <location>
        <begin position="293"/>
        <end position="319"/>
    </location>
</feature>
<dbReference type="AlphaFoldDB" id="A0A517QLF1"/>
<reference evidence="2 3" key="1">
    <citation type="submission" date="2019-02" db="EMBL/GenBank/DDBJ databases">
        <title>Deep-cultivation of Planctomycetes and their phenomic and genomic characterization uncovers novel biology.</title>
        <authorList>
            <person name="Wiegand S."/>
            <person name="Jogler M."/>
            <person name="Boedeker C."/>
            <person name="Pinto D."/>
            <person name="Vollmers J."/>
            <person name="Rivas-Marin E."/>
            <person name="Kohn T."/>
            <person name="Peeters S.H."/>
            <person name="Heuer A."/>
            <person name="Rast P."/>
            <person name="Oberbeckmann S."/>
            <person name="Bunk B."/>
            <person name="Jeske O."/>
            <person name="Meyerdierks A."/>
            <person name="Storesund J.E."/>
            <person name="Kallscheuer N."/>
            <person name="Luecker S."/>
            <person name="Lage O.M."/>
            <person name="Pohl T."/>
            <person name="Merkel B.J."/>
            <person name="Hornburger P."/>
            <person name="Mueller R.-W."/>
            <person name="Bruemmer F."/>
            <person name="Labrenz M."/>
            <person name="Spormann A.M."/>
            <person name="Op den Camp H."/>
            <person name="Overmann J."/>
            <person name="Amann R."/>
            <person name="Jetten M.S.M."/>
            <person name="Mascher T."/>
            <person name="Medema M.H."/>
            <person name="Devos D.P."/>
            <person name="Kaster A.-K."/>
            <person name="Ovreas L."/>
            <person name="Rohde M."/>
            <person name="Galperin M.Y."/>
            <person name="Jogler C."/>
        </authorList>
    </citation>
    <scope>NUCLEOTIDE SEQUENCE [LARGE SCALE GENOMIC DNA]</scope>
    <source>
        <strain evidence="2 3">Mal48</strain>
    </source>
</reference>
<gene>
    <name evidence="2" type="ORF">Mal48_17240</name>
</gene>
<evidence type="ECO:0000313" key="2">
    <source>
        <dbReference type="EMBL" id="QDT32478.1"/>
    </source>
</evidence>
<dbReference type="Pfam" id="PF07589">
    <property type="entry name" value="PEP-CTERM"/>
    <property type="match status" value="1"/>
</dbReference>
<accession>A0A517QLF1</accession>
<protein>
    <recommendedName>
        <fullName evidence="1">Ice-binding protein C-terminal domain-containing protein</fullName>
    </recommendedName>
</protein>
<proteinExistence type="predicted"/>
<evidence type="ECO:0000259" key="1">
    <source>
        <dbReference type="Pfam" id="PF07589"/>
    </source>
</evidence>
<organism evidence="2 3">
    <name type="scientific">Thalassoglobus polymorphus</name>
    <dbReference type="NCBI Taxonomy" id="2527994"/>
    <lineage>
        <taxon>Bacteria</taxon>
        <taxon>Pseudomonadati</taxon>
        <taxon>Planctomycetota</taxon>
        <taxon>Planctomycetia</taxon>
        <taxon>Planctomycetales</taxon>
        <taxon>Planctomycetaceae</taxon>
        <taxon>Thalassoglobus</taxon>
    </lineage>
</organism>
<dbReference type="RefSeq" id="WP_145197766.1">
    <property type="nucleotide sequence ID" value="NZ_CP036267.1"/>
</dbReference>
<evidence type="ECO:0000313" key="3">
    <source>
        <dbReference type="Proteomes" id="UP000315724"/>
    </source>
</evidence>
<dbReference type="InterPro" id="IPR013424">
    <property type="entry name" value="Ice-binding_C"/>
</dbReference>
<dbReference type="KEGG" id="tpol:Mal48_17240"/>
<dbReference type="Proteomes" id="UP000315724">
    <property type="component" value="Chromosome"/>
</dbReference>
<dbReference type="EMBL" id="CP036267">
    <property type="protein sequence ID" value="QDT32478.1"/>
    <property type="molecule type" value="Genomic_DNA"/>
</dbReference>
<sequence length="328" mass="32712">MSASLLRFAFLPAVALATIVPSWNNISHAGVISGESSAYGVELNLGISVGEISVITAGLGPFSTSSGTAPVAYNIFNDDDSASALGALDVGGALGTVNFISLDTGLLETTSVSNVDGGLGGRSTTASASVNDVSLSILSLVGVDPAITAETFISLEATAVESDAAVSGDFNALSESGSTTIAGVGGVGETQAVLSVLGVEFVLDASAPANTLISIDSTVSGLASLQGSISVILNEQLYSGDSLSSRSIDVNAIHVTFSDVGVNLGALGIGLLNGDVIISHSEAQMSALDTSSAVPEPSSFVLLGIAALGALSRLVFRRRKQSSEQLAS</sequence>